<dbReference type="InterPro" id="IPR044730">
    <property type="entry name" value="RNase_H-like_dom_plant"/>
</dbReference>
<dbReference type="SUPFAM" id="SSF56219">
    <property type="entry name" value="DNase I-like"/>
    <property type="match status" value="1"/>
</dbReference>
<dbReference type="InterPro" id="IPR053151">
    <property type="entry name" value="RNase_H-like"/>
</dbReference>
<dbReference type="SUPFAM" id="SSF53098">
    <property type="entry name" value="Ribonuclease H-like"/>
    <property type="match status" value="1"/>
</dbReference>
<feature type="region of interest" description="Disordered" evidence="1">
    <location>
        <begin position="78"/>
        <end position="113"/>
    </location>
</feature>
<evidence type="ECO:0000256" key="1">
    <source>
        <dbReference type="SAM" id="MobiDB-lite"/>
    </source>
</evidence>
<name>A0A834SIB7_9FABA</name>
<dbReference type="InterPro" id="IPR036691">
    <property type="entry name" value="Endo/exonu/phosph_ase_sf"/>
</dbReference>
<proteinExistence type="predicted"/>
<feature type="compositionally biased region" description="Basic residues" evidence="1">
    <location>
        <begin position="1"/>
        <end position="27"/>
    </location>
</feature>
<dbReference type="PANTHER" id="PTHR47723">
    <property type="entry name" value="OS05G0353850 PROTEIN"/>
    <property type="match status" value="1"/>
</dbReference>
<sequence length="983" mass="113137">MIKPALVRKRTTYDRRMKRKVKRRVRNIAKTTDLSQDPKAESREKRMQESAKEVEESSVKMSYRDSLRNLARMLVFDKEGKDGEQDQGEESEDSESSSEGEDDGPEEDGNGISIEKDVFGRFNLTLSDKEWKCLNKPYKKSLIIKLLGKTVGFKFLLRKVNQLWGRTGEVELVDLGLLENAPEQDLVQDTTEFQQKVWTKSKANLSQNKQEDQQINKEEEPADIMEIGSPIKIPINQITENPEITAPPKEVEPMIISPSKCSGDFNEIAYVTEQKGGSQPNLQRCNNFQSWIDRCYLIDIKPDGSFFTWEGPKRPNQEKLFKRLDRVMCSPSWHTLFKDASVKNIFKLHSDHFPMLVSTEEVCLNKSERPFRFEACWMQHEEFRSFLKEEWNKDASLNSTTEEIVWFQKARCQWIKDGNRNTKYYHTKAINRRRNKILMLKKENGDWTEDLEEIKGTVLSFFKNLFREDQNVNDFKDCWPHIDKTKWDCINIPFSDEEITRATFSIGGFRAPGSDGFPASFYHQNWEIISGNIINFVQSIWKWENIWEQTSYMNSLWVTVIASKYKISLNSFHSIRSKSAFSKLWKEMCRAWPEFYKNIYWEFENGSKIKYWKDNWTLNSGILIQNDPGIENIENVDVLAKYFINSQGDWNMGKISEFVPNEIIDRILDLNPPNPLLGPDQALWKPEKEGAFSISSAYNVVKNLSEPVVNNHWSAIWSCRIQQRQRIEPGSSPSLLKSGSVGILTERKNFAISRGQVSLLGLARPYGSGGMPKRKIIPSMRSEEYMCILQKAKVNAHTFSIVDLNMDRNKEVASMWSKPDRGWIKINTDGAVCRINGKAGCGRLLRDSNGEWVQGFTANLGKVSVTSAELRGMYYGLELAWNLGFKKIILESDAKGALNLISDNYQDDTNLNPALLNLKELIKQRWEVKVKHIPRSNNACADWLAKSSLVCRARLCILTSPPSSLIPLIQLDAGHPLYSDHGG</sequence>
<evidence type="ECO:0000313" key="4">
    <source>
        <dbReference type="Proteomes" id="UP000634136"/>
    </source>
</evidence>
<accession>A0A834SIB7</accession>
<dbReference type="GO" id="GO:0003676">
    <property type="term" value="F:nucleic acid binding"/>
    <property type="evidence" value="ECO:0007669"/>
    <property type="project" value="InterPro"/>
</dbReference>
<organism evidence="3 4">
    <name type="scientific">Senna tora</name>
    <dbReference type="NCBI Taxonomy" id="362788"/>
    <lineage>
        <taxon>Eukaryota</taxon>
        <taxon>Viridiplantae</taxon>
        <taxon>Streptophyta</taxon>
        <taxon>Embryophyta</taxon>
        <taxon>Tracheophyta</taxon>
        <taxon>Spermatophyta</taxon>
        <taxon>Magnoliopsida</taxon>
        <taxon>eudicotyledons</taxon>
        <taxon>Gunneridae</taxon>
        <taxon>Pentapetalae</taxon>
        <taxon>rosids</taxon>
        <taxon>fabids</taxon>
        <taxon>Fabales</taxon>
        <taxon>Fabaceae</taxon>
        <taxon>Caesalpinioideae</taxon>
        <taxon>Cassia clade</taxon>
        <taxon>Senna</taxon>
    </lineage>
</organism>
<evidence type="ECO:0000313" key="3">
    <source>
        <dbReference type="EMBL" id="KAF7802873.1"/>
    </source>
</evidence>
<dbReference type="CDD" id="cd06222">
    <property type="entry name" value="RNase_H_like"/>
    <property type="match status" value="1"/>
</dbReference>
<gene>
    <name evidence="3" type="ORF">G2W53_041984</name>
</gene>
<dbReference type="Proteomes" id="UP000634136">
    <property type="component" value="Unassembled WGS sequence"/>
</dbReference>
<dbReference type="Gene3D" id="3.30.420.10">
    <property type="entry name" value="Ribonuclease H-like superfamily/Ribonuclease H"/>
    <property type="match status" value="1"/>
</dbReference>
<dbReference type="Gene3D" id="3.60.10.10">
    <property type="entry name" value="Endonuclease/exonuclease/phosphatase"/>
    <property type="match status" value="1"/>
</dbReference>
<keyword evidence="4" id="KW-1185">Reference proteome</keyword>
<dbReference type="AlphaFoldDB" id="A0A834SIB7"/>
<reference evidence="3" key="1">
    <citation type="submission" date="2020-09" db="EMBL/GenBank/DDBJ databases">
        <title>Genome-Enabled Discovery of Anthraquinone Biosynthesis in Senna tora.</title>
        <authorList>
            <person name="Kang S.-H."/>
            <person name="Pandey R.P."/>
            <person name="Lee C.-M."/>
            <person name="Sim J.-S."/>
            <person name="Jeong J.-T."/>
            <person name="Choi B.-S."/>
            <person name="Jung M."/>
            <person name="Ginzburg D."/>
            <person name="Zhao K."/>
            <person name="Won S.Y."/>
            <person name="Oh T.-J."/>
            <person name="Yu Y."/>
            <person name="Kim N.-H."/>
            <person name="Lee O.R."/>
            <person name="Lee T.-H."/>
            <person name="Bashyal P."/>
            <person name="Kim T.-S."/>
            <person name="Lee W.-H."/>
            <person name="Kawkins C."/>
            <person name="Kim C.-K."/>
            <person name="Kim J.S."/>
            <person name="Ahn B.O."/>
            <person name="Rhee S.Y."/>
            <person name="Sohng J.K."/>
        </authorList>
    </citation>
    <scope>NUCLEOTIDE SEQUENCE</scope>
    <source>
        <tissue evidence="3">Leaf</tissue>
    </source>
</reference>
<dbReference type="InterPro" id="IPR036397">
    <property type="entry name" value="RNaseH_sf"/>
</dbReference>
<dbReference type="InterPro" id="IPR002156">
    <property type="entry name" value="RNaseH_domain"/>
</dbReference>
<protein>
    <submittedName>
        <fullName evidence="3">Ribonuclease H</fullName>
    </submittedName>
</protein>
<feature type="compositionally biased region" description="Basic and acidic residues" evidence="1">
    <location>
        <begin position="36"/>
        <end position="60"/>
    </location>
</feature>
<dbReference type="Pfam" id="PF13456">
    <property type="entry name" value="RVT_3"/>
    <property type="match status" value="1"/>
</dbReference>
<feature type="domain" description="RNase H type-1" evidence="2">
    <location>
        <begin position="827"/>
        <end position="947"/>
    </location>
</feature>
<dbReference type="EMBL" id="JAAIUW010000013">
    <property type="protein sequence ID" value="KAF7802873.1"/>
    <property type="molecule type" value="Genomic_DNA"/>
</dbReference>
<dbReference type="OrthoDB" id="965185at2759"/>
<dbReference type="GO" id="GO:0004523">
    <property type="term" value="F:RNA-DNA hybrid ribonuclease activity"/>
    <property type="evidence" value="ECO:0007669"/>
    <property type="project" value="InterPro"/>
</dbReference>
<comment type="caution">
    <text evidence="3">The sequence shown here is derived from an EMBL/GenBank/DDBJ whole genome shotgun (WGS) entry which is preliminary data.</text>
</comment>
<dbReference type="InterPro" id="IPR012337">
    <property type="entry name" value="RNaseH-like_sf"/>
</dbReference>
<evidence type="ECO:0000259" key="2">
    <source>
        <dbReference type="Pfam" id="PF13456"/>
    </source>
</evidence>
<feature type="region of interest" description="Disordered" evidence="1">
    <location>
        <begin position="1"/>
        <end position="60"/>
    </location>
</feature>
<feature type="compositionally biased region" description="Acidic residues" evidence="1">
    <location>
        <begin position="85"/>
        <end position="109"/>
    </location>
</feature>
<dbReference type="PANTHER" id="PTHR47723:SF19">
    <property type="entry name" value="POLYNUCLEOTIDYL TRANSFERASE, RIBONUCLEASE H-LIKE SUPERFAMILY PROTEIN"/>
    <property type="match status" value="1"/>
</dbReference>